<organism evidence="1 2">
    <name type="scientific">Eubacterium callanderi</name>
    <dbReference type="NCBI Taxonomy" id="53442"/>
    <lineage>
        <taxon>Bacteria</taxon>
        <taxon>Bacillati</taxon>
        <taxon>Bacillota</taxon>
        <taxon>Clostridia</taxon>
        <taxon>Eubacteriales</taxon>
        <taxon>Eubacteriaceae</taxon>
        <taxon>Eubacterium</taxon>
    </lineage>
</organism>
<evidence type="ECO:0000313" key="1">
    <source>
        <dbReference type="EMBL" id="ADO35742.1"/>
    </source>
</evidence>
<proteinExistence type="predicted"/>
<keyword evidence="2" id="KW-1185">Reference proteome</keyword>
<dbReference type="Proteomes" id="UP000006873">
    <property type="component" value="Chromosome"/>
</dbReference>
<evidence type="ECO:0000313" key="2">
    <source>
        <dbReference type="Proteomes" id="UP000006873"/>
    </source>
</evidence>
<reference key="1">
    <citation type="submission" date="2010-09" db="EMBL/GenBank/DDBJ databases">
        <authorList>
            <person name="Roh H."/>
            <person name="Ko H.-J."/>
            <person name="Kim D."/>
            <person name="Choi D.G."/>
            <person name="Park S."/>
            <person name="Kim S."/>
            <person name="Kim K.H."/>
            <person name="Chang I.S."/>
            <person name="Choi I.-G."/>
        </authorList>
    </citation>
    <scope>NUCLEOTIDE SEQUENCE</scope>
    <source>
        <strain>KIST612</strain>
    </source>
</reference>
<name>E3GJA7_9FIRM</name>
<protein>
    <submittedName>
        <fullName evidence="1">Uncharacterized protein</fullName>
    </submittedName>
</protein>
<gene>
    <name evidence="1" type="ordered locus">ELI_0728</name>
</gene>
<dbReference type="HOGENOM" id="CLU_3251668_0_0_9"/>
<reference evidence="1 2" key="2">
    <citation type="journal article" date="2011" name="J. Bacteriol.">
        <title>Complete genome sequence of a carbon monoxide-utilizing acetogen, Eubacterium limosum KIST612.</title>
        <authorList>
            <person name="Roh H."/>
            <person name="Ko H.J."/>
            <person name="Kim D."/>
            <person name="Choi D.G."/>
            <person name="Park S."/>
            <person name="Kim S."/>
            <person name="Chang I.S."/>
            <person name="Choi I.G."/>
        </authorList>
    </citation>
    <scope>NUCLEOTIDE SEQUENCE [LARGE SCALE GENOMIC DNA]</scope>
    <source>
        <strain evidence="1 2">KIST612</strain>
    </source>
</reference>
<dbReference type="EMBL" id="CP002273">
    <property type="protein sequence ID" value="ADO35742.1"/>
    <property type="molecule type" value="Genomic_DNA"/>
</dbReference>
<sequence>MNKESKKPSAELRRAFVFNRGLIRKNCKGFNADLTGILLTLS</sequence>
<dbReference type="KEGG" id="elm:ELI_0728"/>
<dbReference type="AlphaFoldDB" id="E3GJA7"/>
<accession>E3GJA7</accession>